<evidence type="ECO:0000313" key="5">
    <source>
        <dbReference type="EMBL" id="KAF4634229.1"/>
    </source>
</evidence>
<dbReference type="PANTHER" id="PTHR24171">
    <property type="entry name" value="ANKYRIN REPEAT DOMAIN-CONTAINING PROTEIN 39-RELATED"/>
    <property type="match status" value="1"/>
</dbReference>
<reference evidence="5 6" key="1">
    <citation type="submission" date="2020-03" db="EMBL/GenBank/DDBJ databases">
        <title>Draft Genome Sequence of Cudoniella acicularis.</title>
        <authorList>
            <person name="Buettner E."/>
            <person name="Kellner H."/>
        </authorList>
    </citation>
    <scope>NUCLEOTIDE SEQUENCE [LARGE SCALE GENOMIC DNA]</scope>
    <source>
        <strain evidence="5 6">DSM 108380</strain>
    </source>
</reference>
<keyword evidence="1" id="KW-0677">Repeat</keyword>
<feature type="domain" description="Clr5" evidence="4">
    <location>
        <begin position="1"/>
        <end position="52"/>
    </location>
</feature>
<dbReference type="AlphaFoldDB" id="A0A8H4W7Z2"/>
<gene>
    <name evidence="5" type="ORF">G7Y89_g3869</name>
</gene>
<keyword evidence="2 3" id="KW-0040">ANK repeat</keyword>
<dbReference type="SMART" id="SM00248">
    <property type="entry name" value="ANK"/>
    <property type="match status" value="6"/>
</dbReference>
<organism evidence="5 6">
    <name type="scientific">Cudoniella acicularis</name>
    <dbReference type="NCBI Taxonomy" id="354080"/>
    <lineage>
        <taxon>Eukaryota</taxon>
        <taxon>Fungi</taxon>
        <taxon>Dikarya</taxon>
        <taxon>Ascomycota</taxon>
        <taxon>Pezizomycotina</taxon>
        <taxon>Leotiomycetes</taxon>
        <taxon>Helotiales</taxon>
        <taxon>Tricladiaceae</taxon>
        <taxon>Cudoniella</taxon>
    </lineage>
</organism>
<dbReference type="EMBL" id="JAAMPI010000199">
    <property type="protein sequence ID" value="KAF4634229.1"/>
    <property type="molecule type" value="Genomic_DNA"/>
</dbReference>
<evidence type="ECO:0000256" key="2">
    <source>
        <dbReference type="ARBA" id="ARBA00023043"/>
    </source>
</evidence>
<sequence>MAKRWELYKSEIHSLYIADGRPLDDVRRILKGRHNFDASSYRMKLEEWGMKKNKVATSLGHKLGTSRSAKTTTKTGSNLTARTSNTALYQDRNITSLPSVSALQFPNPWTAPLNFSDSLSHDFNSSNVAATETSHDRSTAEYVDITQEVDFASRQSLFNAISNGVEDEVTKLLSTGTSVHVRDGISNSPLHAAILKGNIVIVKSLLNYGANIDAIGFKRKTPLHLAIASKPLVQLLLNHSPTLSLQDDEGNTALHYLLNTKDWWVNIDAAATMKSILSSGMDINITNRLGESPLHRVVSDAIPESNEYMELASEFLDHNPDVTSPMRNGLALLSMFLNKSEIFVSPRRMGYWRPPSWVETGYQCLEKFLVAGADPNTIFRSKPLIIEYLLNGLYVENDTFEKALLQLIQKANIDVMGPAGNYPLHLTLGRIKIQERYYSDKWSFGVYAIAAALISRNASVNQTNDEGVRH</sequence>
<name>A0A8H4W7Z2_9HELO</name>
<dbReference type="PROSITE" id="PS50088">
    <property type="entry name" value="ANK_REPEAT"/>
    <property type="match status" value="1"/>
</dbReference>
<proteinExistence type="predicted"/>
<dbReference type="PROSITE" id="PS50297">
    <property type="entry name" value="ANK_REP_REGION"/>
    <property type="match status" value="1"/>
</dbReference>
<dbReference type="OrthoDB" id="823504at2759"/>
<accession>A0A8H4W7Z2</accession>
<comment type="caution">
    <text evidence="5">The sequence shown here is derived from an EMBL/GenBank/DDBJ whole genome shotgun (WGS) entry which is preliminary data.</text>
</comment>
<dbReference type="InterPro" id="IPR002110">
    <property type="entry name" value="Ankyrin_rpt"/>
</dbReference>
<dbReference type="Gene3D" id="1.25.40.20">
    <property type="entry name" value="Ankyrin repeat-containing domain"/>
    <property type="match status" value="2"/>
</dbReference>
<dbReference type="Pfam" id="PF14420">
    <property type="entry name" value="Clr5"/>
    <property type="match status" value="1"/>
</dbReference>
<dbReference type="Proteomes" id="UP000566819">
    <property type="component" value="Unassembled WGS sequence"/>
</dbReference>
<dbReference type="PANTHER" id="PTHR24171:SF9">
    <property type="entry name" value="ANKYRIN REPEAT DOMAIN-CONTAINING PROTEIN 39"/>
    <property type="match status" value="1"/>
</dbReference>
<dbReference type="Pfam" id="PF12796">
    <property type="entry name" value="Ank_2"/>
    <property type="match status" value="1"/>
</dbReference>
<dbReference type="SUPFAM" id="SSF48403">
    <property type="entry name" value="Ankyrin repeat"/>
    <property type="match status" value="1"/>
</dbReference>
<evidence type="ECO:0000256" key="1">
    <source>
        <dbReference type="ARBA" id="ARBA00022737"/>
    </source>
</evidence>
<evidence type="ECO:0000256" key="3">
    <source>
        <dbReference type="PROSITE-ProRule" id="PRU00023"/>
    </source>
</evidence>
<dbReference type="InterPro" id="IPR025676">
    <property type="entry name" value="Clr5_dom"/>
</dbReference>
<evidence type="ECO:0000259" key="4">
    <source>
        <dbReference type="Pfam" id="PF14420"/>
    </source>
</evidence>
<keyword evidence="6" id="KW-1185">Reference proteome</keyword>
<feature type="repeat" description="ANK" evidence="3">
    <location>
        <begin position="185"/>
        <end position="217"/>
    </location>
</feature>
<protein>
    <recommendedName>
        <fullName evidence="4">Clr5 domain-containing protein</fullName>
    </recommendedName>
</protein>
<evidence type="ECO:0000313" key="6">
    <source>
        <dbReference type="Proteomes" id="UP000566819"/>
    </source>
</evidence>
<dbReference type="InterPro" id="IPR036770">
    <property type="entry name" value="Ankyrin_rpt-contain_sf"/>
</dbReference>